<dbReference type="InParanoid" id="A0A2P5F6S1"/>
<reference evidence="2" key="1">
    <citation type="submission" date="2016-06" db="EMBL/GenBank/DDBJ databases">
        <title>Parallel loss of symbiosis genes in relatives of nitrogen-fixing non-legume Parasponia.</title>
        <authorList>
            <person name="Van Velzen R."/>
            <person name="Holmer R."/>
            <person name="Bu F."/>
            <person name="Rutten L."/>
            <person name="Van Zeijl A."/>
            <person name="Liu W."/>
            <person name="Santuari L."/>
            <person name="Cao Q."/>
            <person name="Sharma T."/>
            <person name="Shen D."/>
            <person name="Roswanjaya Y."/>
            <person name="Wardhani T."/>
            <person name="Kalhor M.S."/>
            <person name="Jansen J."/>
            <person name="Van den Hoogen J."/>
            <person name="Gungor B."/>
            <person name="Hartog M."/>
            <person name="Hontelez J."/>
            <person name="Verver J."/>
            <person name="Yang W.-C."/>
            <person name="Schijlen E."/>
            <person name="Repin R."/>
            <person name="Schilthuizen M."/>
            <person name="Schranz E."/>
            <person name="Heidstra R."/>
            <person name="Miyata K."/>
            <person name="Fedorova E."/>
            <person name="Kohlen W."/>
            <person name="Bisseling T."/>
            <person name="Smit S."/>
            <person name="Geurts R."/>
        </authorList>
    </citation>
    <scope>NUCLEOTIDE SEQUENCE [LARGE SCALE GENOMIC DNA]</scope>
    <source>
        <strain evidence="2">cv. RG33-2</strain>
    </source>
</reference>
<gene>
    <name evidence="1" type="ORF">TorRG33x02_107700</name>
</gene>
<dbReference type="Proteomes" id="UP000237000">
    <property type="component" value="Unassembled WGS sequence"/>
</dbReference>
<accession>A0A2P5F6S1</accession>
<protein>
    <submittedName>
        <fullName evidence="1">Uncharacterized protein</fullName>
    </submittedName>
</protein>
<sequence>MLKAICFCSAVCYIISLFLLCFAILKCLKVMAAELATIFKHHHLHLAPFLFFICVRPTRFFDLLAQRSE</sequence>
<proteinExistence type="predicted"/>
<evidence type="ECO:0000313" key="2">
    <source>
        <dbReference type="Proteomes" id="UP000237000"/>
    </source>
</evidence>
<name>A0A2P5F6S1_TREOI</name>
<organism evidence="1 2">
    <name type="scientific">Trema orientale</name>
    <name type="common">Charcoal tree</name>
    <name type="synonym">Celtis orientalis</name>
    <dbReference type="NCBI Taxonomy" id="63057"/>
    <lineage>
        <taxon>Eukaryota</taxon>
        <taxon>Viridiplantae</taxon>
        <taxon>Streptophyta</taxon>
        <taxon>Embryophyta</taxon>
        <taxon>Tracheophyta</taxon>
        <taxon>Spermatophyta</taxon>
        <taxon>Magnoliopsida</taxon>
        <taxon>eudicotyledons</taxon>
        <taxon>Gunneridae</taxon>
        <taxon>Pentapetalae</taxon>
        <taxon>rosids</taxon>
        <taxon>fabids</taxon>
        <taxon>Rosales</taxon>
        <taxon>Cannabaceae</taxon>
        <taxon>Trema</taxon>
    </lineage>
</organism>
<dbReference type="AlphaFoldDB" id="A0A2P5F6S1"/>
<evidence type="ECO:0000313" key="1">
    <source>
        <dbReference type="EMBL" id="PON93492.1"/>
    </source>
</evidence>
<comment type="caution">
    <text evidence="1">The sequence shown here is derived from an EMBL/GenBank/DDBJ whole genome shotgun (WGS) entry which is preliminary data.</text>
</comment>
<dbReference type="EMBL" id="JXTC01000058">
    <property type="protein sequence ID" value="PON93492.1"/>
    <property type="molecule type" value="Genomic_DNA"/>
</dbReference>
<keyword evidence="2" id="KW-1185">Reference proteome</keyword>